<dbReference type="AlphaFoldDB" id="A0A2H4ST17"/>
<dbReference type="VEuPathDB" id="FungiDB:A9K55_001899"/>
<reference evidence="1 2" key="1">
    <citation type="journal article" date="2017" name="BMC Genomics">
        <title>Chromosome level assembly and secondary metabolite potential of the parasitic fungus Cordyceps militaris.</title>
        <authorList>
            <person name="Kramer G.J."/>
            <person name="Nodwell J.R."/>
        </authorList>
    </citation>
    <scope>NUCLEOTIDE SEQUENCE [LARGE SCALE GENOMIC DNA]</scope>
    <source>
        <strain evidence="1 2">ATCC 34164</strain>
    </source>
</reference>
<name>A0A2H4ST17_CORMI</name>
<dbReference type="Proteomes" id="UP000323067">
    <property type="component" value="Chromosome iii"/>
</dbReference>
<evidence type="ECO:0000313" key="2">
    <source>
        <dbReference type="Proteomes" id="UP000323067"/>
    </source>
</evidence>
<organism evidence="1 2">
    <name type="scientific">Cordyceps militaris</name>
    <name type="common">Caterpillar fungus</name>
    <name type="synonym">Clavaria militaris</name>
    <dbReference type="NCBI Taxonomy" id="73501"/>
    <lineage>
        <taxon>Eukaryota</taxon>
        <taxon>Fungi</taxon>
        <taxon>Dikarya</taxon>
        <taxon>Ascomycota</taxon>
        <taxon>Pezizomycotina</taxon>
        <taxon>Sordariomycetes</taxon>
        <taxon>Hypocreomycetidae</taxon>
        <taxon>Hypocreales</taxon>
        <taxon>Cordycipitaceae</taxon>
        <taxon>Cordyceps</taxon>
    </lineage>
</organism>
<sequence length="108" mass="12247">MVVTNEESHCTAILLHRALLPVLLHPPSTQALPFIFSSSWAYLPSSLHSTHRNLKLNSLSRPLESQLLASAPTQSDKVKPPALTRHTASCRRPLRWCRRRLLLLRLKP</sequence>
<proteinExistence type="predicted"/>
<protein>
    <submittedName>
        <fullName evidence="1">Uncharacterized protein</fullName>
    </submittedName>
</protein>
<accession>A0A2H4ST17</accession>
<evidence type="ECO:0000313" key="1">
    <source>
        <dbReference type="EMBL" id="ATY66241.1"/>
    </source>
</evidence>
<dbReference type="EMBL" id="CP023326">
    <property type="protein sequence ID" value="ATY66241.1"/>
    <property type="molecule type" value="Genomic_DNA"/>
</dbReference>
<gene>
    <name evidence="1" type="ORF">A9K55_001899</name>
</gene>